<dbReference type="PIRSF" id="PIRSF002094">
    <property type="entry name" value="OMP26_Skp"/>
    <property type="match status" value="1"/>
</dbReference>
<comment type="caution">
    <text evidence="4">The sequence shown here is derived from an EMBL/GenBank/DDBJ whole genome shotgun (WGS) entry which is preliminary data.</text>
</comment>
<keyword evidence="5" id="KW-1185">Reference proteome</keyword>
<protein>
    <submittedName>
        <fullName evidence="4">Outer membrane protein</fullName>
    </submittedName>
</protein>
<evidence type="ECO:0000313" key="5">
    <source>
        <dbReference type="Proteomes" id="UP001523550"/>
    </source>
</evidence>
<feature type="signal peptide" evidence="3">
    <location>
        <begin position="1"/>
        <end position="20"/>
    </location>
</feature>
<sequence length="172" mass="20089">MRQFLAVTIFSLTFTLFANAAMAEMSVGFVDVNRVMEQSPQAQNVSEQLQREFEPAQSEMRERQQRMQNIQNRLERDSDVMSSDERRELEGEFRDLQRSLQRMQSDLAEDFNARRNEALSNLQRLIMTEVQEYARANDLDLVVGEGVFYASSSVDITDTILERLRQRHEDNS</sequence>
<evidence type="ECO:0000256" key="3">
    <source>
        <dbReference type="SAM" id="SignalP"/>
    </source>
</evidence>
<keyword evidence="1 3" id="KW-0732">Signal</keyword>
<dbReference type="SUPFAM" id="SSF111384">
    <property type="entry name" value="OmpH-like"/>
    <property type="match status" value="1"/>
</dbReference>
<dbReference type="Gene3D" id="3.30.910.20">
    <property type="entry name" value="Skp domain"/>
    <property type="match status" value="1"/>
</dbReference>
<evidence type="ECO:0000256" key="1">
    <source>
        <dbReference type="ARBA" id="ARBA00022729"/>
    </source>
</evidence>
<organism evidence="4 5">
    <name type="scientific">Natronospira proteinivora</name>
    <dbReference type="NCBI Taxonomy" id="1807133"/>
    <lineage>
        <taxon>Bacteria</taxon>
        <taxon>Pseudomonadati</taxon>
        <taxon>Pseudomonadota</taxon>
        <taxon>Gammaproteobacteria</taxon>
        <taxon>Natronospirales</taxon>
        <taxon>Natronospiraceae</taxon>
        <taxon>Natronospira</taxon>
    </lineage>
</organism>
<dbReference type="Pfam" id="PF03938">
    <property type="entry name" value="OmpH"/>
    <property type="match status" value="1"/>
</dbReference>
<feature type="chain" id="PRO_5046624482" evidence="3">
    <location>
        <begin position="21"/>
        <end position="172"/>
    </location>
</feature>
<dbReference type="InterPro" id="IPR024930">
    <property type="entry name" value="Skp_dom_sf"/>
</dbReference>
<dbReference type="PANTHER" id="PTHR35089:SF1">
    <property type="entry name" value="CHAPERONE PROTEIN SKP"/>
    <property type="match status" value="1"/>
</dbReference>
<dbReference type="SMART" id="SM00935">
    <property type="entry name" value="OmpH"/>
    <property type="match status" value="1"/>
</dbReference>
<dbReference type="PANTHER" id="PTHR35089">
    <property type="entry name" value="CHAPERONE PROTEIN SKP"/>
    <property type="match status" value="1"/>
</dbReference>
<name>A0ABT1G5Q1_9GAMM</name>
<evidence type="ECO:0000256" key="2">
    <source>
        <dbReference type="PIRNR" id="PIRNR002094"/>
    </source>
</evidence>
<comment type="similarity">
    <text evidence="2">Belongs to the skp family.</text>
</comment>
<dbReference type="RefSeq" id="WP_253445219.1">
    <property type="nucleotide sequence ID" value="NZ_JALJYF010000001.1"/>
</dbReference>
<gene>
    <name evidence="4" type="ORF">J2T60_000591</name>
</gene>
<dbReference type="Proteomes" id="UP001523550">
    <property type="component" value="Unassembled WGS sequence"/>
</dbReference>
<dbReference type="InterPro" id="IPR005632">
    <property type="entry name" value="Chaperone_Skp"/>
</dbReference>
<accession>A0ABT1G5Q1</accession>
<reference evidence="4 5" key="1">
    <citation type="submission" date="2022-03" db="EMBL/GenBank/DDBJ databases">
        <title>Genomic Encyclopedia of Type Strains, Phase III (KMG-III): the genomes of soil and plant-associated and newly described type strains.</title>
        <authorList>
            <person name="Whitman W."/>
        </authorList>
    </citation>
    <scope>NUCLEOTIDE SEQUENCE [LARGE SCALE GENOMIC DNA]</scope>
    <source>
        <strain evidence="4 5">BSker1</strain>
    </source>
</reference>
<dbReference type="EMBL" id="JALJYF010000001">
    <property type="protein sequence ID" value="MCP1726626.1"/>
    <property type="molecule type" value="Genomic_DNA"/>
</dbReference>
<evidence type="ECO:0000313" key="4">
    <source>
        <dbReference type="EMBL" id="MCP1726626.1"/>
    </source>
</evidence>
<proteinExistence type="inferred from homology"/>